<dbReference type="InParanoid" id="I1BYV1"/>
<evidence type="ECO:0000313" key="2">
    <source>
        <dbReference type="Proteomes" id="UP000009138"/>
    </source>
</evidence>
<reference evidence="1 2" key="1">
    <citation type="journal article" date="2009" name="PLoS Genet.">
        <title>Genomic analysis of the basal lineage fungus Rhizopus oryzae reveals a whole-genome duplication.</title>
        <authorList>
            <person name="Ma L.-J."/>
            <person name="Ibrahim A.S."/>
            <person name="Skory C."/>
            <person name="Grabherr M.G."/>
            <person name="Burger G."/>
            <person name="Butler M."/>
            <person name="Elias M."/>
            <person name="Idnurm A."/>
            <person name="Lang B.F."/>
            <person name="Sone T."/>
            <person name="Abe A."/>
            <person name="Calvo S.E."/>
            <person name="Corrochano L.M."/>
            <person name="Engels R."/>
            <person name="Fu J."/>
            <person name="Hansberg W."/>
            <person name="Kim J.-M."/>
            <person name="Kodira C.D."/>
            <person name="Koehrsen M.J."/>
            <person name="Liu B."/>
            <person name="Miranda-Saavedra D."/>
            <person name="O'Leary S."/>
            <person name="Ortiz-Castellanos L."/>
            <person name="Poulter R."/>
            <person name="Rodriguez-Romero J."/>
            <person name="Ruiz-Herrera J."/>
            <person name="Shen Y.-Q."/>
            <person name="Zeng Q."/>
            <person name="Galagan J."/>
            <person name="Birren B.W."/>
            <person name="Cuomo C.A."/>
            <person name="Wickes B.L."/>
        </authorList>
    </citation>
    <scope>NUCLEOTIDE SEQUENCE [LARGE SCALE GENOMIC DNA]</scope>
    <source>
        <strain evidence="2">RA 99-880 / ATCC MYA-4621 / FGSC 9543 / NRRL 43880</strain>
    </source>
</reference>
<dbReference type="AlphaFoldDB" id="I1BYV1"/>
<dbReference type="Proteomes" id="UP000009138">
    <property type="component" value="Unassembled WGS sequence"/>
</dbReference>
<dbReference type="EMBL" id="CH476735">
    <property type="protein sequence ID" value="EIE81381.1"/>
    <property type="molecule type" value="Genomic_DNA"/>
</dbReference>
<evidence type="ECO:0000313" key="1">
    <source>
        <dbReference type="EMBL" id="EIE81381.1"/>
    </source>
</evidence>
<proteinExistence type="predicted"/>
<dbReference type="GeneID" id="93613057"/>
<name>I1BYV1_RHIO9</name>
<dbReference type="VEuPathDB" id="FungiDB:RO3G_06086"/>
<sequence>MDKEALLMSTELSRWILLLTRSCSLSKLKSLSASSIVKRLGIHIRVAQGWVGCYYKDPESIL</sequence>
<gene>
    <name evidence="1" type="ORF">RO3G_06086</name>
</gene>
<dbReference type="RefSeq" id="XP_067516777.1">
    <property type="nucleotide sequence ID" value="XM_067660676.1"/>
</dbReference>
<keyword evidence="2" id="KW-1185">Reference proteome</keyword>
<protein>
    <submittedName>
        <fullName evidence="1">Uncharacterized protein</fullName>
    </submittedName>
</protein>
<organism evidence="1 2">
    <name type="scientific">Rhizopus delemar (strain RA 99-880 / ATCC MYA-4621 / FGSC 9543 / NRRL 43880)</name>
    <name type="common">Mucormycosis agent</name>
    <name type="synonym">Rhizopus arrhizus var. delemar</name>
    <dbReference type="NCBI Taxonomy" id="246409"/>
    <lineage>
        <taxon>Eukaryota</taxon>
        <taxon>Fungi</taxon>
        <taxon>Fungi incertae sedis</taxon>
        <taxon>Mucoromycota</taxon>
        <taxon>Mucoromycotina</taxon>
        <taxon>Mucoromycetes</taxon>
        <taxon>Mucorales</taxon>
        <taxon>Mucorineae</taxon>
        <taxon>Rhizopodaceae</taxon>
        <taxon>Rhizopus</taxon>
    </lineage>
</organism>
<accession>I1BYV1</accession>